<feature type="compositionally biased region" description="Basic and acidic residues" evidence="1">
    <location>
        <begin position="7"/>
        <end position="20"/>
    </location>
</feature>
<dbReference type="Proteomes" id="UP000075604">
    <property type="component" value="Unassembled WGS sequence"/>
</dbReference>
<feature type="region of interest" description="Disordered" evidence="1">
    <location>
        <begin position="1"/>
        <end position="50"/>
    </location>
</feature>
<name>A0A150PR12_SORCE</name>
<organism evidence="2 3">
    <name type="scientific">Sorangium cellulosum</name>
    <name type="common">Polyangium cellulosum</name>
    <dbReference type="NCBI Taxonomy" id="56"/>
    <lineage>
        <taxon>Bacteria</taxon>
        <taxon>Pseudomonadati</taxon>
        <taxon>Myxococcota</taxon>
        <taxon>Polyangia</taxon>
        <taxon>Polyangiales</taxon>
        <taxon>Polyangiaceae</taxon>
        <taxon>Sorangium</taxon>
    </lineage>
</organism>
<evidence type="ECO:0000256" key="1">
    <source>
        <dbReference type="SAM" id="MobiDB-lite"/>
    </source>
</evidence>
<sequence length="88" mass="9562">MGSEVQRNQDPERAPPEHRRCPSCGRRNLGSCPECPPQPHRDEAGPPDITEVVPVSLPRFPGYRTRWVLGQGGFGTVFEAEPEGGGAP</sequence>
<proteinExistence type="predicted"/>
<gene>
    <name evidence="2" type="ORF">BE04_34940</name>
</gene>
<protein>
    <submittedName>
        <fullName evidence="2">Uncharacterized protein</fullName>
    </submittedName>
</protein>
<comment type="caution">
    <text evidence="2">The sequence shown here is derived from an EMBL/GenBank/DDBJ whole genome shotgun (WGS) entry which is preliminary data.</text>
</comment>
<feature type="non-terminal residue" evidence="2">
    <location>
        <position position="88"/>
    </location>
</feature>
<dbReference type="EMBL" id="JELX01001682">
    <property type="protein sequence ID" value="KYF58109.1"/>
    <property type="molecule type" value="Genomic_DNA"/>
</dbReference>
<evidence type="ECO:0000313" key="2">
    <source>
        <dbReference type="EMBL" id="KYF58109.1"/>
    </source>
</evidence>
<reference evidence="2 3" key="1">
    <citation type="submission" date="2014-02" db="EMBL/GenBank/DDBJ databases">
        <title>The small core and large imbalanced accessory genome model reveals a collaborative survival strategy of Sorangium cellulosum strains in nature.</title>
        <authorList>
            <person name="Han K."/>
            <person name="Peng R."/>
            <person name="Blom J."/>
            <person name="Li Y.-Z."/>
        </authorList>
    </citation>
    <scope>NUCLEOTIDE SEQUENCE [LARGE SCALE GENOMIC DNA]</scope>
    <source>
        <strain evidence="2 3">So0157-18</strain>
    </source>
</reference>
<evidence type="ECO:0000313" key="3">
    <source>
        <dbReference type="Proteomes" id="UP000075604"/>
    </source>
</evidence>
<dbReference type="AlphaFoldDB" id="A0A150PR12"/>
<accession>A0A150PR12</accession>